<organism evidence="1">
    <name type="scientific">Euplotes harpa</name>
    <dbReference type="NCBI Taxonomy" id="151035"/>
    <lineage>
        <taxon>Eukaryota</taxon>
        <taxon>Sar</taxon>
        <taxon>Alveolata</taxon>
        <taxon>Ciliophora</taxon>
        <taxon>Intramacronucleata</taxon>
        <taxon>Spirotrichea</taxon>
        <taxon>Hypotrichia</taxon>
        <taxon>Euplotida</taxon>
        <taxon>Euplotidae</taxon>
        <taxon>Euplotes</taxon>
    </lineage>
</organism>
<protein>
    <submittedName>
        <fullName evidence="1">Uncharacterized protein</fullName>
    </submittedName>
</protein>
<dbReference type="AlphaFoldDB" id="A0A7S3J621"/>
<proteinExistence type="predicted"/>
<accession>A0A7S3J621</accession>
<gene>
    <name evidence="1" type="ORF">EHAR0213_LOCUS4372</name>
</gene>
<reference evidence="1" key="1">
    <citation type="submission" date="2021-01" db="EMBL/GenBank/DDBJ databases">
        <authorList>
            <person name="Corre E."/>
            <person name="Pelletier E."/>
            <person name="Niang G."/>
            <person name="Scheremetjew M."/>
            <person name="Finn R."/>
            <person name="Kale V."/>
            <person name="Holt S."/>
            <person name="Cochrane G."/>
            <person name="Meng A."/>
            <person name="Brown T."/>
            <person name="Cohen L."/>
        </authorList>
    </citation>
    <scope>NUCLEOTIDE SEQUENCE</scope>
    <source>
        <strain evidence="1">FSP1.4</strain>
    </source>
</reference>
<evidence type="ECO:0000313" key="1">
    <source>
        <dbReference type="EMBL" id="CAE0345462.1"/>
    </source>
</evidence>
<sequence length="152" mass="18676">MDKRKEEREREKEHCRSKVHGGVPLYVKIEKKFLEDVEMPELKRRKDELKKIREMRGKQVNEEELKEHEKAYESVLRKRMAELEEERMRKVANGDYDPSKYKTKFNQKVYEEEMIKRRELELKAREKEEAFRKRFSYGEFVNKVHKPVVSIK</sequence>
<dbReference type="EMBL" id="HBII01010195">
    <property type="protein sequence ID" value="CAE0345462.1"/>
    <property type="molecule type" value="Transcribed_RNA"/>
</dbReference>
<name>A0A7S3J621_9SPIT</name>